<comment type="caution">
    <text evidence="3">The sequence shown here is derived from an EMBL/GenBank/DDBJ whole genome shotgun (WGS) entry which is preliminary data.</text>
</comment>
<keyword evidence="4" id="KW-1185">Reference proteome</keyword>
<evidence type="ECO:0000259" key="2">
    <source>
        <dbReference type="Pfam" id="PF14238"/>
    </source>
</evidence>
<reference evidence="3 4" key="1">
    <citation type="submission" date="2020-10" db="EMBL/GenBank/DDBJ databases">
        <authorList>
            <person name="Castelo-Branco R."/>
            <person name="Eusebio N."/>
            <person name="Adriana R."/>
            <person name="Vieira A."/>
            <person name="Brugerolle De Fraissinette N."/>
            <person name="Rezende De Castro R."/>
            <person name="Schneider M.P."/>
            <person name="Vasconcelos V."/>
            <person name="Leao P.N."/>
        </authorList>
    </citation>
    <scope>NUCLEOTIDE SEQUENCE [LARGE SCALE GENOMIC DNA]</scope>
    <source>
        <strain evidence="3 4">LEGE 06123</strain>
    </source>
</reference>
<organism evidence="3 4">
    <name type="scientific">Gloeocapsopsis crepidinum LEGE 06123</name>
    <dbReference type="NCBI Taxonomy" id="588587"/>
    <lineage>
        <taxon>Bacteria</taxon>
        <taxon>Bacillati</taxon>
        <taxon>Cyanobacteriota</taxon>
        <taxon>Cyanophyceae</taxon>
        <taxon>Oscillatoriophycideae</taxon>
        <taxon>Chroococcales</taxon>
        <taxon>Chroococcaceae</taxon>
        <taxon>Gloeocapsopsis</taxon>
    </lineage>
</organism>
<name>A0ABR9US00_9CHRO</name>
<accession>A0ABR9US00</accession>
<evidence type="ECO:0000256" key="1">
    <source>
        <dbReference type="SAM" id="MobiDB-lite"/>
    </source>
</evidence>
<protein>
    <submittedName>
        <fullName evidence="3">DUF4340 domain-containing protein</fullName>
    </submittedName>
</protein>
<evidence type="ECO:0000313" key="4">
    <source>
        <dbReference type="Proteomes" id="UP000651156"/>
    </source>
</evidence>
<evidence type="ECO:0000313" key="3">
    <source>
        <dbReference type="EMBL" id="MBE9191051.1"/>
    </source>
</evidence>
<dbReference type="EMBL" id="JADEWN010000026">
    <property type="protein sequence ID" value="MBE9191051.1"/>
    <property type="molecule type" value="Genomic_DNA"/>
</dbReference>
<proteinExistence type="predicted"/>
<gene>
    <name evidence="3" type="ORF">IQ230_11935</name>
</gene>
<feature type="region of interest" description="Disordered" evidence="1">
    <location>
        <begin position="181"/>
        <end position="206"/>
    </location>
</feature>
<feature type="domain" description="DUF4340" evidence="2">
    <location>
        <begin position="72"/>
        <end position="181"/>
    </location>
</feature>
<feature type="compositionally biased region" description="Pro residues" evidence="1">
    <location>
        <begin position="194"/>
        <end position="206"/>
    </location>
</feature>
<dbReference type="Pfam" id="PF14238">
    <property type="entry name" value="DUF4340"/>
    <property type="match status" value="1"/>
</dbReference>
<dbReference type="Proteomes" id="UP000651156">
    <property type="component" value="Unassembled WGS sequence"/>
</dbReference>
<sequence>MKLQRTTLILLLLALGLGGFVYFYEIRGATQRQEAEVREQQIFAFTQEQVQTLNIQTQGQTLGFERNQNGQWVMTSPEKTPASNASISYLLDLLVQGRSDRTIQVPTNQLADYGLADPQATVIVTLNNQQTHQLNLGNADFSGNSLYAQADPGNNPSGNVDLLLVSADFQNAVNRDLAEWRIENDTPDADNPTPQTPTPASPSPSP</sequence>
<dbReference type="InterPro" id="IPR025641">
    <property type="entry name" value="DUF4340"/>
</dbReference>